<keyword evidence="3" id="KW-1185">Reference proteome</keyword>
<accession>A0ABU6UG96</accession>
<name>A0ABU6UG96_9FABA</name>
<feature type="compositionally biased region" description="Low complexity" evidence="1">
    <location>
        <begin position="125"/>
        <end position="134"/>
    </location>
</feature>
<feature type="region of interest" description="Disordered" evidence="1">
    <location>
        <begin position="51"/>
        <end position="100"/>
    </location>
</feature>
<gene>
    <name evidence="2" type="ORF">PIB30_047931</name>
</gene>
<evidence type="ECO:0000313" key="3">
    <source>
        <dbReference type="Proteomes" id="UP001341840"/>
    </source>
</evidence>
<reference evidence="2 3" key="1">
    <citation type="journal article" date="2023" name="Plants (Basel)">
        <title>Bridging the Gap: Combining Genomics and Transcriptomics Approaches to Understand Stylosanthes scabra, an Orphan Legume from the Brazilian Caatinga.</title>
        <authorList>
            <person name="Ferreira-Neto J.R.C."/>
            <person name="da Silva M.D."/>
            <person name="Binneck E."/>
            <person name="de Melo N.F."/>
            <person name="da Silva R.H."/>
            <person name="de Melo A.L.T.M."/>
            <person name="Pandolfi V."/>
            <person name="Bustamante F.O."/>
            <person name="Brasileiro-Vidal A.C."/>
            <person name="Benko-Iseppon A.M."/>
        </authorList>
    </citation>
    <scope>NUCLEOTIDE SEQUENCE [LARGE SCALE GENOMIC DNA]</scope>
    <source>
        <tissue evidence="2">Leaves</tissue>
    </source>
</reference>
<sequence>MPTRCGDHRAYLAWQAGPQGNPLCHSPEDVSLCVLSPVGGQQRVRLRRCRSCGHPPADATEERANHTREDPGERAAQADPARPPVPQEPDLPTGCTTPDRIETAVGLDEGQGAIDGLLSLATSRTNPGGTLGTTPPGPSDRRDHASRLCSGAETECAASIRIA</sequence>
<feature type="region of interest" description="Disordered" evidence="1">
    <location>
        <begin position="121"/>
        <end position="153"/>
    </location>
</feature>
<dbReference type="Proteomes" id="UP001341840">
    <property type="component" value="Unassembled WGS sequence"/>
</dbReference>
<dbReference type="EMBL" id="JASCZI010121139">
    <property type="protein sequence ID" value="MED6160069.1"/>
    <property type="molecule type" value="Genomic_DNA"/>
</dbReference>
<protein>
    <submittedName>
        <fullName evidence="2">Uncharacterized protein</fullName>
    </submittedName>
</protein>
<proteinExistence type="predicted"/>
<feature type="compositionally biased region" description="Basic and acidic residues" evidence="1">
    <location>
        <begin position="60"/>
        <end position="73"/>
    </location>
</feature>
<organism evidence="2 3">
    <name type="scientific">Stylosanthes scabra</name>
    <dbReference type="NCBI Taxonomy" id="79078"/>
    <lineage>
        <taxon>Eukaryota</taxon>
        <taxon>Viridiplantae</taxon>
        <taxon>Streptophyta</taxon>
        <taxon>Embryophyta</taxon>
        <taxon>Tracheophyta</taxon>
        <taxon>Spermatophyta</taxon>
        <taxon>Magnoliopsida</taxon>
        <taxon>eudicotyledons</taxon>
        <taxon>Gunneridae</taxon>
        <taxon>Pentapetalae</taxon>
        <taxon>rosids</taxon>
        <taxon>fabids</taxon>
        <taxon>Fabales</taxon>
        <taxon>Fabaceae</taxon>
        <taxon>Papilionoideae</taxon>
        <taxon>50 kb inversion clade</taxon>
        <taxon>dalbergioids sensu lato</taxon>
        <taxon>Dalbergieae</taxon>
        <taxon>Pterocarpus clade</taxon>
        <taxon>Stylosanthes</taxon>
    </lineage>
</organism>
<comment type="caution">
    <text evidence="2">The sequence shown here is derived from an EMBL/GenBank/DDBJ whole genome shotgun (WGS) entry which is preliminary data.</text>
</comment>
<evidence type="ECO:0000313" key="2">
    <source>
        <dbReference type="EMBL" id="MED6160069.1"/>
    </source>
</evidence>
<evidence type="ECO:0000256" key="1">
    <source>
        <dbReference type="SAM" id="MobiDB-lite"/>
    </source>
</evidence>